<dbReference type="Proteomes" id="UP001646157">
    <property type="component" value="Unassembled WGS sequence"/>
</dbReference>
<feature type="signal peptide" evidence="1">
    <location>
        <begin position="1"/>
        <end position="27"/>
    </location>
</feature>
<proteinExistence type="predicted"/>
<keyword evidence="1" id="KW-0732">Signal</keyword>
<dbReference type="Pfam" id="PF21101">
    <property type="entry name" value="YqgU"/>
    <property type="match status" value="1"/>
</dbReference>
<evidence type="ECO:0000256" key="1">
    <source>
        <dbReference type="SAM" id="SignalP"/>
    </source>
</evidence>
<name>A0ABS2N9Z8_9BACI</name>
<comment type="caution">
    <text evidence="3">The sequence shown here is derived from an EMBL/GenBank/DDBJ whole genome shotgun (WGS) entry which is preliminary data.</text>
</comment>
<dbReference type="RefSeq" id="WP_205168860.1">
    <property type="nucleotide sequence ID" value="NZ_JAFBDZ010000001.1"/>
</dbReference>
<gene>
    <name evidence="3" type="ORF">JOC86_001200</name>
</gene>
<accession>A0ABS2N9Z8</accession>
<protein>
    <recommendedName>
        <fullName evidence="2">YqgU-like 6-bladed beta-propeller domain-containing protein</fullName>
    </recommendedName>
</protein>
<sequence length="373" mass="42811">MEKNRIASFMLLFITACILFGCTNSKASPSQKNDIENIKKEPDQTEAEILPLEISENSFQKIVGWVDEENILFLHKVAEQTHLTKYNVFTGQSKTIYKSDQLVIDAKISPSSERVLIHTAPLTYSATVTIIDMDGNPLASQDVPSKEIYYNWNESDDNLLFIVSFAEDWSYQTYILNTSNNELESIQTPEPFIKWHTLDSYLYQDWGEDTISISAPIYSQNIDDHQEKSKIVDSSIHFQKFSNELLSVFMKNQEDGKATYQFFSEIGEVTAEFTVPLISRYSDWLIPYYDMIEESEVFLTLAANSSGTVDTYNDKFTLTSWNVKTQKESKVLEGLDNEPLSCSKNYCLFGFQFEKIIDLKEKVLIPLVQFKKG</sequence>
<evidence type="ECO:0000313" key="3">
    <source>
        <dbReference type="EMBL" id="MBM7584663.1"/>
    </source>
</evidence>
<reference evidence="3 4" key="1">
    <citation type="submission" date="2021-01" db="EMBL/GenBank/DDBJ databases">
        <title>Genomic Encyclopedia of Type Strains, Phase IV (KMG-IV): sequencing the most valuable type-strain genomes for metagenomic binning, comparative biology and taxonomic classification.</title>
        <authorList>
            <person name="Goeker M."/>
        </authorList>
    </citation>
    <scope>NUCLEOTIDE SEQUENCE [LARGE SCALE GENOMIC DNA]</scope>
    <source>
        <strain evidence="3 4">DSM 24834</strain>
    </source>
</reference>
<dbReference type="EMBL" id="JAFBDZ010000001">
    <property type="protein sequence ID" value="MBM7584663.1"/>
    <property type="molecule type" value="Genomic_DNA"/>
</dbReference>
<dbReference type="PROSITE" id="PS51257">
    <property type="entry name" value="PROKAR_LIPOPROTEIN"/>
    <property type="match status" value="1"/>
</dbReference>
<keyword evidence="4" id="KW-1185">Reference proteome</keyword>
<organism evidence="3 4">
    <name type="scientific">Rossellomorea pakistanensis</name>
    <dbReference type="NCBI Taxonomy" id="992288"/>
    <lineage>
        <taxon>Bacteria</taxon>
        <taxon>Bacillati</taxon>
        <taxon>Bacillota</taxon>
        <taxon>Bacilli</taxon>
        <taxon>Bacillales</taxon>
        <taxon>Bacillaceae</taxon>
        <taxon>Rossellomorea</taxon>
    </lineage>
</organism>
<feature type="domain" description="YqgU-like 6-bladed beta-propeller" evidence="2">
    <location>
        <begin position="87"/>
        <end position="350"/>
    </location>
</feature>
<dbReference type="InterPro" id="IPR048421">
    <property type="entry name" value="YqgU_beta-prop"/>
</dbReference>
<evidence type="ECO:0000313" key="4">
    <source>
        <dbReference type="Proteomes" id="UP001646157"/>
    </source>
</evidence>
<feature type="chain" id="PRO_5045251224" description="YqgU-like 6-bladed beta-propeller domain-containing protein" evidence="1">
    <location>
        <begin position="28"/>
        <end position="373"/>
    </location>
</feature>
<evidence type="ECO:0000259" key="2">
    <source>
        <dbReference type="Pfam" id="PF21101"/>
    </source>
</evidence>